<reference evidence="2 3" key="3">
    <citation type="submission" date="2015-03" db="EMBL/GenBank/DDBJ databases">
        <authorList>
            <consortium name="Pathogen Informatics"/>
            <person name="Murphy D."/>
        </authorList>
    </citation>
    <scope>NUCLEOTIDE SEQUENCE [LARGE SCALE GENOMIC DNA]</scope>
    <source>
        <strain evidence="2">Type strain: CIP110230</strain>
        <strain evidence="3">type strain: CIP110230</strain>
    </source>
</reference>
<proteinExistence type="predicted"/>
<organism evidence="1 4">
    <name type="scientific">Yersinia pekkanenii</name>
    <dbReference type="NCBI Taxonomy" id="1288385"/>
    <lineage>
        <taxon>Bacteria</taxon>
        <taxon>Pseudomonadati</taxon>
        <taxon>Pseudomonadota</taxon>
        <taxon>Gammaproteobacteria</taxon>
        <taxon>Enterobacterales</taxon>
        <taxon>Yersiniaceae</taxon>
        <taxon>Yersinia</taxon>
    </lineage>
</organism>
<evidence type="ECO:0000313" key="2">
    <source>
        <dbReference type="EMBL" id="CRY67552.1"/>
    </source>
</evidence>
<evidence type="ECO:0000313" key="1">
    <source>
        <dbReference type="EMBL" id="CNH53461.1"/>
    </source>
</evidence>
<sequence>MAITEDELIAISELPSGAVANSAIQPDLITLHELRGSIEQVVSLPYQHTLVDVFGGNDSGLWSQSFQNPLQRVVLDLEIFFDTAVENVPPNLSALTLTLSGFSAGSIFTPATTASAAAPVNFFGLNIAGISPKIKLGGRRRRLEQSGQVIIPLTAILLSTTPLTSQEQNRVLSVKLERTDKSQQTIIPIISGMVYANPLPSQRDITLVG</sequence>
<protein>
    <submittedName>
        <fullName evidence="1">Uncharacterized protein</fullName>
    </submittedName>
</protein>
<dbReference type="RefSeq" id="WP_049611896.1">
    <property type="nucleotide sequence ID" value="NZ_CAWMMU010000012.1"/>
</dbReference>
<keyword evidence="3" id="KW-1185">Reference proteome</keyword>
<dbReference type="STRING" id="1288385.ERS137968_02630"/>
<reference evidence="1" key="2">
    <citation type="submission" date="2015-03" db="EMBL/GenBank/DDBJ databases">
        <authorList>
            <person name="Murphy D."/>
        </authorList>
    </citation>
    <scope>NUCLEOTIDE SEQUENCE [LARGE SCALE GENOMIC DNA]</scope>
    <source>
        <strain evidence="1">A125KOH2</strain>
    </source>
</reference>
<dbReference type="Proteomes" id="UP000045840">
    <property type="component" value="Unassembled WGS sequence"/>
</dbReference>
<dbReference type="EMBL" id="CWJL01000012">
    <property type="protein sequence ID" value="CRY67552.1"/>
    <property type="molecule type" value="Genomic_DNA"/>
</dbReference>
<gene>
    <name evidence="1" type="ORF">ERS008529_01475</name>
    <name evidence="2" type="ORF">ERS137968_02630</name>
</gene>
<dbReference type="AlphaFoldDB" id="A0A0T9PAU0"/>
<evidence type="ECO:0000313" key="3">
    <source>
        <dbReference type="Proteomes" id="UP000044625"/>
    </source>
</evidence>
<accession>A0A0T9PAU0</accession>
<name>A0A0T9PAU0_9GAMM</name>
<dbReference type="OrthoDB" id="6638300at2"/>
<evidence type="ECO:0000313" key="4">
    <source>
        <dbReference type="Proteomes" id="UP000045840"/>
    </source>
</evidence>
<dbReference type="EMBL" id="CQAZ01000011">
    <property type="protein sequence ID" value="CNH53461.1"/>
    <property type="molecule type" value="Genomic_DNA"/>
</dbReference>
<dbReference type="Proteomes" id="UP000044625">
    <property type="component" value="Unassembled WGS sequence"/>
</dbReference>
<reference evidence="4" key="1">
    <citation type="submission" date="2015-03" db="EMBL/GenBank/DDBJ databases">
        <authorList>
            <consortium name="Pathogen Informatics"/>
        </authorList>
    </citation>
    <scope>NUCLEOTIDE SEQUENCE [LARGE SCALE GENOMIC DNA]</scope>
    <source>
        <strain evidence="4">A125KOH2</strain>
    </source>
</reference>